<dbReference type="Gene3D" id="1.10.560.10">
    <property type="entry name" value="GroEL-like equatorial domain"/>
    <property type="match status" value="1"/>
</dbReference>
<accession>A0AAD6UZD9</accession>
<evidence type="ECO:0000313" key="3">
    <source>
        <dbReference type="Proteomes" id="UP001219525"/>
    </source>
</evidence>
<dbReference type="AlphaFoldDB" id="A0AAD6UZD9"/>
<comment type="caution">
    <text evidence="2">The sequence shown here is derived from an EMBL/GenBank/DDBJ whole genome shotgun (WGS) entry which is preliminary data.</text>
</comment>
<proteinExistence type="predicted"/>
<name>A0AAD6UZD9_9AGAR</name>
<gene>
    <name evidence="2" type="ORF">GGX14DRAFT_666789</name>
</gene>
<sequence>MSTVKTIQLPFLLQLTCHWRALPALRWLHRQRHHARKFKTYNLPYKCASIMWFGVQADQNIRRMEKTQTVRRRLSKHNVSLKTLKQRNFASSTSLFVLRLLADTFIKMLDAQLSDDKSSHSPSAGISPDLDTAVSCESSDQRSQRRCCATSPSPSPSLSPSPSARIAASTRICARPTATRTSFATAAAPVRYCAHDRRNVARLAHAVVEHAASAVTCRSSSSCVLDAEMSTLSRTPAVVDDDSDATDFDGWIVWHESGRKSRRLTCLTVLILVKIVDEAKQALHDALCVVRNLFVDNRAIYSGGAADISCSVTVAVAKAADEVRSVLDEIPSIEQYAMHLLRHQMLFRWPFTEGDSKLGIDDMKKQYDPLISKTAAGSTGDTVLKIDDVITAGESEE</sequence>
<organism evidence="2 3">
    <name type="scientific">Mycena pura</name>
    <dbReference type="NCBI Taxonomy" id="153505"/>
    <lineage>
        <taxon>Eukaryota</taxon>
        <taxon>Fungi</taxon>
        <taxon>Dikarya</taxon>
        <taxon>Basidiomycota</taxon>
        <taxon>Agaricomycotina</taxon>
        <taxon>Agaricomycetes</taxon>
        <taxon>Agaricomycetidae</taxon>
        <taxon>Agaricales</taxon>
        <taxon>Marasmiineae</taxon>
        <taxon>Mycenaceae</taxon>
        <taxon>Mycena</taxon>
    </lineage>
</organism>
<reference evidence="2" key="1">
    <citation type="submission" date="2023-03" db="EMBL/GenBank/DDBJ databases">
        <title>Massive genome expansion in bonnet fungi (Mycena s.s.) driven by repeated elements and novel gene families across ecological guilds.</title>
        <authorList>
            <consortium name="Lawrence Berkeley National Laboratory"/>
            <person name="Harder C.B."/>
            <person name="Miyauchi S."/>
            <person name="Viragh M."/>
            <person name="Kuo A."/>
            <person name="Thoen E."/>
            <person name="Andreopoulos B."/>
            <person name="Lu D."/>
            <person name="Skrede I."/>
            <person name="Drula E."/>
            <person name="Henrissat B."/>
            <person name="Morin E."/>
            <person name="Kohler A."/>
            <person name="Barry K."/>
            <person name="LaButti K."/>
            <person name="Morin E."/>
            <person name="Salamov A."/>
            <person name="Lipzen A."/>
            <person name="Mereny Z."/>
            <person name="Hegedus B."/>
            <person name="Baldrian P."/>
            <person name="Stursova M."/>
            <person name="Weitz H."/>
            <person name="Taylor A."/>
            <person name="Grigoriev I.V."/>
            <person name="Nagy L.G."/>
            <person name="Martin F."/>
            <person name="Kauserud H."/>
        </authorList>
    </citation>
    <scope>NUCLEOTIDE SEQUENCE</scope>
    <source>
        <strain evidence="2">9144</strain>
    </source>
</reference>
<keyword evidence="3" id="KW-1185">Reference proteome</keyword>
<dbReference type="EMBL" id="JARJCW010000073">
    <property type="protein sequence ID" value="KAJ7198382.1"/>
    <property type="molecule type" value="Genomic_DNA"/>
</dbReference>
<protein>
    <submittedName>
        <fullName evidence="2">Uncharacterized protein</fullName>
    </submittedName>
</protein>
<dbReference type="InterPro" id="IPR027413">
    <property type="entry name" value="GROEL-like_equatorial_sf"/>
</dbReference>
<feature type="region of interest" description="Disordered" evidence="1">
    <location>
        <begin position="115"/>
        <end position="163"/>
    </location>
</feature>
<dbReference type="Proteomes" id="UP001219525">
    <property type="component" value="Unassembled WGS sequence"/>
</dbReference>
<evidence type="ECO:0000256" key="1">
    <source>
        <dbReference type="SAM" id="MobiDB-lite"/>
    </source>
</evidence>
<evidence type="ECO:0000313" key="2">
    <source>
        <dbReference type="EMBL" id="KAJ7198382.1"/>
    </source>
</evidence>